<evidence type="ECO:0000313" key="1">
    <source>
        <dbReference type="EMBL" id="KAK1866743.1"/>
    </source>
</evidence>
<reference evidence="1" key="1">
    <citation type="submission" date="2019-11" db="EMBL/GenBank/DDBJ databases">
        <title>Nori genome reveals adaptations in red seaweeds to the harsh intertidal environment.</title>
        <authorList>
            <person name="Wang D."/>
            <person name="Mao Y."/>
        </authorList>
    </citation>
    <scope>NUCLEOTIDE SEQUENCE</scope>
    <source>
        <tissue evidence="1">Gametophyte</tissue>
    </source>
</reference>
<protein>
    <submittedName>
        <fullName evidence="1">Uncharacterized protein</fullName>
    </submittedName>
</protein>
<dbReference type="Proteomes" id="UP000798662">
    <property type="component" value="Chromosome 2"/>
</dbReference>
<name>A0ACC3CA28_PYRYE</name>
<sequence>MATGSDRRERSGRSHRRRRGASVDALPLLLGGGAAVRKDPRRLGGGTGLVVAAVGALALWGLARRVGQEGGVGSVVRHRTAGHAGRGGGRGRGNAHTAHKDSAGDVGLVFAWDVLAHTPYGRVWGFFVRARVDGVGLVLFDNYPGLVNNPSPRRRYLNVRKHPFRFGQATEVVQNVTEGSGEAVRRQMLLYKVSTLPELLTGKG</sequence>
<gene>
    <name evidence="1" type="ORF">I4F81_009258</name>
</gene>
<evidence type="ECO:0000313" key="2">
    <source>
        <dbReference type="Proteomes" id="UP000798662"/>
    </source>
</evidence>
<proteinExistence type="predicted"/>
<comment type="caution">
    <text evidence="1">The sequence shown here is derived from an EMBL/GenBank/DDBJ whole genome shotgun (WGS) entry which is preliminary data.</text>
</comment>
<keyword evidence="2" id="KW-1185">Reference proteome</keyword>
<dbReference type="EMBL" id="CM020619">
    <property type="protein sequence ID" value="KAK1866743.1"/>
    <property type="molecule type" value="Genomic_DNA"/>
</dbReference>
<organism evidence="1 2">
    <name type="scientific">Pyropia yezoensis</name>
    <name type="common">Susabi-nori</name>
    <name type="synonym">Porphyra yezoensis</name>
    <dbReference type="NCBI Taxonomy" id="2788"/>
    <lineage>
        <taxon>Eukaryota</taxon>
        <taxon>Rhodophyta</taxon>
        <taxon>Bangiophyceae</taxon>
        <taxon>Bangiales</taxon>
        <taxon>Bangiaceae</taxon>
        <taxon>Pyropia</taxon>
    </lineage>
</organism>
<accession>A0ACC3CA28</accession>